<reference evidence="2" key="2">
    <citation type="submission" date="2022-06" db="UniProtKB">
        <authorList>
            <consortium name="EnsemblMetazoa"/>
        </authorList>
    </citation>
    <scope>IDENTIFICATION</scope>
    <source>
        <strain evidence="2">DF5081</strain>
    </source>
</reference>
<name>A0A8R1DQZ5_CAEJA</name>
<evidence type="ECO:0000256" key="1">
    <source>
        <dbReference type="SAM" id="MobiDB-lite"/>
    </source>
</evidence>
<feature type="compositionally biased region" description="Basic and acidic residues" evidence="1">
    <location>
        <begin position="1032"/>
        <end position="1041"/>
    </location>
</feature>
<sequence length="1319" mass="151716">MGDLQVDLNAALVAVKKKCVDLDETVKREDTRPQNRGRGYLGVKRYIYALTTRNKESSLNRRGRSLTRVYVEQKFYRSKSVPTPDQVQRLEDCTQDYGPNGEERLEFTETIDAPIEELIKEDQSHHYFVTQRLPRGHAEWDHELLVTEEDGASGLLEDRTLTIRAGDHPFQMNHFTEEAGMISSRIAQFFGKKTTEEQNLIRTQELGLSVRPVYHQSNGEAYTSYGVLNRSKSVSNVSAQSSNASLSKATVIDGTTSSLSNLYCVETRHDHDSKYGHYVTGIGRYGQLPPPSNPEFLPRLPKKIEAVEHVYDEPIIHRNSTQNVSNTFNEERYSVYERKYDFKTTFPPGVPLPDGYHDYYDPSRLVSLDRQDYYSGNITRPLHYTYGRDLLEKYSDYDGSSRRPSPLPPPILEPEPVPVPEPAPVLVLEPEPVPEPEPVYLVLQKTEDLLKTDFESEKKPDYYDDAKRIRLHYTSDIDHDPIIVREFPPYRRYESQELIATFDDEEPEYEEPYEPVLHLLEYRRDVELVVFTPELPYYPPPPPPPLPAPSPVEEPVYEEVYDPVLHSLEYRRDVDHVVFTPDVIYYPPTPPTPPPEIPAPVPSERHYDEIYVGQDAIDVSLTPTFGQSTDQNNLGLEKSVVDRVREMEETMRSDETRKVKEAENRRKFEERQKEIREARWLEEQQALAEEEERYRARGSVPSSPCKIKCDKRKKPNRKDTPAPIPQPIKLPDAFVIPEKPKRTWKPVPKEEVEIEKHDDKPIGPVVFHELMYQQGILRKKYEEEHRASARPVSRPVSRANSRPSTPGPEFRSIDFPRLDEQAIGHQEASVDYVQKRIERYNAYGGECSIKKIEDVSFAFILAEAQDSVYENRAQTHSHTGEPIGPVVFHELMYQQGILRKKYEEEHRASARPVSRPVSRANSRPSTPGPEFRSIDFPRLDEQAISHQEASVDYVQKRIERYNAYGGECSVTKVEDVSFALILAEAQDSVYENRAQAHSHTGGASAHVHQHQQQQQQHGQEHHHHHHHHHESHQHQHHDQSHRSSVVYDEPSREIVYDVPHDHHDSLSEQEHLEQLKLQQQAAELAYQLAQTNSAIRQMSKSNKWAETTEHKHSKIDAHIPPNSPFVKASESHRVSTTTTTATVLHHSNSLNRQNIPPPLAIHHSHHNLAHYEHDDTENAIHTSKSTTSLDYKPVNVGHVKNLALKFNKVDEKPITTEQVIYRVRAAPPDVQPRPRSIHRIPMDEVELHEHGAMDHMTRSHHHIGAGVSVSHNSQYYIVGDEEEPTVKVRKVYKAVEDTSMLSPVSMTHENLYDVPVDAR</sequence>
<reference evidence="3" key="1">
    <citation type="submission" date="2010-08" db="EMBL/GenBank/DDBJ databases">
        <authorList>
            <consortium name="Caenorhabditis japonica Sequencing Consortium"/>
            <person name="Wilson R.K."/>
        </authorList>
    </citation>
    <scope>NUCLEOTIDE SEQUENCE [LARGE SCALE GENOMIC DNA]</scope>
    <source>
        <strain evidence="3">DF5081</strain>
    </source>
</reference>
<dbReference type="Proteomes" id="UP000005237">
    <property type="component" value="Unassembled WGS sequence"/>
</dbReference>
<feature type="region of interest" description="Disordered" evidence="1">
    <location>
        <begin position="904"/>
        <end position="934"/>
    </location>
</feature>
<feature type="region of interest" description="Disordered" evidence="1">
    <location>
        <begin position="992"/>
        <end position="1047"/>
    </location>
</feature>
<feature type="compositionally biased region" description="Basic residues" evidence="1">
    <location>
        <begin position="1020"/>
        <end position="1031"/>
    </location>
</feature>
<feature type="region of interest" description="Disordered" evidence="1">
    <location>
        <begin position="782"/>
        <end position="813"/>
    </location>
</feature>
<dbReference type="EnsemblMetazoa" id="CJA09481b.1">
    <property type="protein sequence ID" value="CJA09481b.1"/>
    <property type="gene ID" value="WBGene00128685"/>
</dbReference>
<feature type="compositionally biased region" description="Pro residues" evidence="1">
    <location>
        <begin position="405"/>
        <end position="416"/>
    </location>
</feature>
<proteinExistence type="predicted"/>
<accession>A0A8R1DQZ5</accession>
<keyword evidence="3" id="KW-1185">Reference proteome</keyword>
<organism evidence="2 3">
    <name type="scientific">Caenorhabditis japonica</name>
    <dbReference type="NCBI Taxonomy" id="281687"/>
    <lineage>
        <taxon>Eukaryota</taxon>
        <taxon>Metazoa</taxon>
        <taxon>Ecdysozoa</taxon>
        <taxon>Nematoda</taxon>
        <taxon>Chromadorea</taxon>
        <taxon>Rhabditida</taxon>
        <taxon>Rhabditina</taxon>
        <taxon>Rhabditomorpha</taxon>
        <taxon>Rhabditoidea</taxon>
        <taxon>Rhabditidae</taxon>
        <taxon>Peloderinae</taxon>
        <taxon>Caenorhabditis</taxon>
    </lineage>
</organism>
<evidence type="ECO:0000313" key="3">
    <source>
        <dbReference type="Proteomes" id="UP000005237"/>
    </source>
</evidence>
<evidence type="ECO:0000313" key="2">
    <source>
        <dbReference type="EnsemblMetazoa" id="CJA09481b.1"/>
    </source>
</evidence>
<dbReference type="PANTHER" id="PTHR47771">
    <property type="entry name" value="LD27203P-RELATED"/>
    <property type="match status" value="1"/>
</dbReference>
<feature type="region of interest" description="Disordered" evidence="1">
    <location>
        <begin position="395"/>
        <end position="416"/>
    </location>
</feature>
<protein>
    <submittedName>
        <fullName evidence="2">Uncharacterized protein</fullName>
    </submittedName>
</protein>
<feature type="region of interest" description="Disordered" evidence="1">
    <location>
        <begin position="690"/>
        <end position="729"/>
    </location>
</feature>
<dbReference type="PANTHER" id="PTHR47771:SF14">
    <property type="entry name" value="RH73259P"/>
    <property type="match status" value="1"/>
</dbReference>